<keyword evidence="5" id="KW-0645">Protease</keyword>
<keyword evidence="1" id="KW-0378">Hydrolase</keyword>
<dbReference type="GO" id="GO:0004252">
    <property type="term" value="F:serine-type endopeptidase activity"/>
    <property type="evidence" value="ECO:0007669"/>
    <property type="project" value="TreeGrafter"/>
</dbReference>
<sequence>MSTKGWIAVALAAAQAASPAPAQDRGTNPAAAWATKPVPIEVSAQFPQLAGPRLSPDGKIVAAKVRAGGGQVLALFPLGNDSKPVIVGRDGAEGQDRQGDRQIRAWRWVDDDHLLLTITYRDNYLGDWFDNLRYVMVNRATGRSVPLGWTDSLGPTQLLWPSPSGPPRVLLQRVPTTTSSERFGNPEVIAVDGETGRSSVVVRSNPIVSRWTADSAGIVRIGSSYNRENGRLRLLYRAREDEPFRTFTNETGDRYDGSPAPDMILAGPNAKAYSYSRKDGFRALYEYNLETMALGSKVYGVAGYDIGNGFLNAARDRLAGVVVTTDRERTTYFDPRMKEIQALLEKAAGAGNISIISSDKAQEKIIYAQARSGQAPGYYLFDTVSGDIKLIGWENRTLGNAQLNAVTTIRYPTSDGRQVEAVLTMPRHHAGRKALPLVVMPHGGPRARDSADWDPYNWSQAVAELGYVVVQPNFLGSSGYGREWEKGAEGKWGYRMSDDLNEAVAFLARQGTVDPARTCIMGWSYGGYAAARAAQRDGKTYRCAIAGAAPVDMAAMVAYDRGYLGSYGAKAALGSASSNLADISGAPRRPDLHPTADRPRGQGRTRAGGAGARLRCSAQEGGQGRGPRLHLPRAVGEHAQSAARRGSPRVAERHEVVPWAAQSGVRACSFLQCSALDRHRIYLG</sequence>
<feature type="chain" id="PRO_5012380014" evidence="3">
    <location>
        <begin position="23"/>
        <end position="684"/>
    </location>
</feature>
<accession>A0A285QGB0</accession>
<keyword evidence="6" id="KW-1185">Reference proteome</keyword>
<feature type="domain" description="Peptidase S9 prolyl oligopeptidase catalytic" evidence="4">
    <location>
        <begin position="460"/>
        <end position="559"/>
    </location>
</feature>
<dbReference type="Pfam" id="PF00326">
    <property type="entry name" value="Peptidase_S9"/>
    <property type="match status" value="1"/>
</dbReference>
<dbReference type="InterPro" id="IPR001375">
    <property type="entry name" value="Peptidase_S9_cat"/>
</dbReference>
<dbReference type="OrthoDB" id="128799at2"/>
<evidence type="ECO:0000256" key="3">
    <source>
        <dbReference type="SAM" id="SignalP"/>
    </source>
</evidence>
<evidence type="ECO:0000259" key="4">
    <source>
        <dbReference type="Pfam" id="PF00326"/>
    </source>
</evidence>
<dbReference type="SUPFAM" id="SSF53474">
    <property type="entry name" value="alpha/beta-Hydrolases"/>
    <property type="match status" value="1"/>
</dbReference>
<dbReference type="EMBL" id="OBMI01000001">
    <property type="protein sequence ID" value="SOB80861.1"/>
    <property type="molecule type" value="Genomic_DNA"/>
</dbReference>
<feature type="signal peptide" evidence="3">
    <location>
        <begin position="1"/>
        <end position="22"/>
    </location>
</feature>
<dbReference type="Proteomes" id="UP000219494">
    <property type="component" value="Unassembled WGS sequence"/>
</dbReference>
<reference evidence="5 6" key="1">
    <citation type="submission" date="2017-07" db="EMBL/GenBank/DDBJ databases">
        <authorList>
            <person name="Sun Z.S."/>
            <person name="Albrecht U."/>
            <person name="Echele G."/>
            <person name="Lee C.C."/>
        </authorList>
    </citation>
    <scope>NUCLEOTIDE SEQUENCE [LARGE SCALE GENOMIC DNA]</scope>
    <source>
        <strain evidence="5 6">CGMCC 1.12672</strain>
    </source>
</reference>
<organism evidence="5 6">
    <name type="scientific">Sphingomonas guangdongensis</name>
    <dbReference type="NCBI Taxonomy" id="1141890"/>
    <lineage>
        <taxon>Bacteria</taxon>
        <taxon>Pseudomonadati</taxon>
        <taxon>Pseudomonadota</taxon>
        <taxon>Alphaproteobacteria</taxon>
        <taxon>Sphingomonadales</taxon>
        <taxon>Sphingomonadaceae</taxon>
        <taxon>Sphingomonas</taxon>
    </lineage>
</organism>
<gene>
    <name evidence="5" type="ORF">SAMN06297144_1274</name>
</gene>
<dbReference type="Gene3D" id="3.40.50.1820">
    <property type="entry name" value="alpha/beta hydrolase"/>
    <property type="match status" value="1"/>
</dbReference>
<evidence type="ECO:0000313" key="5">
    <source>
        <dbReference type="EMBL" id="SOB80861.1"/>
    </source>
</evidence>
<feature type="region of interest" description="Disordered" evidence="2">
    <location>
        <begin position="582"/>
        <end position="630"/>
    </location>
</feature>
<dbReference type="GO" id="GO:0006508">
    <property type="term" value="P:proteolysis"/>
    <property type="evidence" value="ECO:0007669"/>
    <property type="project" value="InterPro"/>
</dbReference>
<dbReference type="InterPro" id="IPR029058">
    <property type="entry name" value="AB_hydrolase_fold"/>
</dbReference>
<keyword evidence="3" id="KW-0732">Signal</keyword>
<evidence type="ECO:0000313" key="6">
    <source>
        <dbReference type="Proteomes" id="UP000219494"/>
    </source>
</evidence>
<dbReference type="PANTHER" id="PTHR42776:SF27">
    <property type="entry name" value="DIPEPTIDYL PEPTIDASE FAMILY MEMBER 6"/>
    <property type="match status" value="1"/>
</dbReference>
<name>A0A285QGB0_9SPHN</name>
<dbReference type="GO" id="GO:0004177">
    <property type="term" value="F:aminopeptidase activity"/>
    <property type="evidence" value="ECO:0007669"/>
    <property type="project" value="UniProtKB-KW"/>
</dbReference>
<feature type="compositionally biased region" description="Basic and acidic residues" evidence="2">
    <location>
        <begin position="588"/>
        <end position="600"/>
    </location>
</feature>
<evidence type="ECO:0000256" key="1">
    <source>
        <dbReference type="ARBA" id="ARBA00022801"/>
    </source>
</evidence>
<keyword evidence="5" id="KW-0031">Aminopeptidase</keyword>
<dbReference type="PANTHER" id="PTHR42776">
    <property type="entry name" value="SERINE PEPTIDASE S9 FAMILY MEMBER"/>
    <property type="match status" value="1"/>
</dbReference>
<evidence type="ECO:0000256" key="2">
    <source>
        <dbReference type="SAM" id="MobiDB-lite"/>
    </source>
</evidence>
<proteinExistence type="predicted"/>
<dbReference type="SUPFAM" id="SSF82171">
    <property type="entry name" value="DPP6 N-terminal domain-like"/>
    <property type="match status" value="1"/>
</dbReference>
<protein>
    <submittedName>
        <fullName evidence="5">Dipeptidyl aminopeptidase/acylaminoacyl peptidase</fullName>
    </submittedName>
</protein>
<dbReference type="AlphaFoldDB" id="A0A285QGB0"/>